<gene>
    <name evidence="3" type="ORF">NP493_283g06010</name>
</gene>
<keyword evidence="4" id="KW-1185">Reference proteome</keyword>
<comment type="caution">
    <text evidence="3">The sequence shown here is derived from an EMBL/GenBank/DDBJ whole genome shotgun (WGS) entry which is preliminary data.</text>
</comment>
<organism evidence="3 4">
    <name type="scientific">Ridgeia piscesae</name>
    <name type="common">Tubeworm</name>
    <dbReference type="NCBI Taxonomy" id="27915"/>
    <lineage>
        <taxon>Eukaryota</taxon>
        <taxon>Metazoa</taxon>
        <taxon>Spiralia</taxon>
        <taxon>Lophotrochozoa</taxon>
        <taxon>Annelida</taxon>
        <taxon>Polychaeta</taxon>
        <taxon>Sedentaria</taxon>
        <taxon>Canalipalpata</taxon>
        <taxon>Sabellida</taxon>
        <taxon>Siboglinidae</taxon>
        <taxon>Ridgeia</taxon>
    </lineage>
</organism>
<keyword evidence="2" id="KW-0732">Signal</keyword>
<proteinExistence type="predicted"/>
<feature type="compositionally biased region" description="Basic and acidic residues" evidence="1">
    <location>
        <begin position="71"/>
        <end position="85"/>
    </location>
</feature>
<feature type="chain" id="PRO_5042135821" evidence="2">
    <location>
        <begin position="25"/>
        <end position="153"/>
    </location>
</feature>
<evidence type="ECO:0000256" key="1">
    <source>
        <dbReference type="SAM" id="MobiDB-lite"/>
    </source>
</evidence>
<dbReference type="EMBL" id="JAODUO010000283">
    <property type="protein sequence ID" value="KAK2184108.1"/>
    <property type="molecule type" value="Genomic_DNA"/>
</dbReference>
<reference evidence="3" key="1">
    <citation type="journal article" date="2023" name="Mol. Biol. Evol.">
        <title>Third-Generation Sequencing Reveals the Adaptive Role of the Epigenome in Three Deep-Sea Polychaetes.</title>
        <authorList>
            <person name="Perez M."/>
            <person name="Aroh O."/>
            <person name="Sun Y."/>
            <person name="Lan Y."/>
            <person name="Juniper S.K."/>
            <person name="Young C.R."/>
            <person name="Angers B."/>
            <person name="Qian P.Y."/>
        </authorList>
    </citation>
    <scope>NUCLEOTIDE SEQUENCE</scope>
    <source>
        <strain evidence="3">R07B-5</strain>
    </source>
</reference>
<feature type="compositionally biased region" description="Acidic residues" evidence="1">
    <location>
        <begin position="86"/>
        <end position="99"/>
    </location>
</feature>
<feature type="signal peptide" evidence="2">
    <location>
        <begin position="1"/>
        <end position="24"/>
    </location>
</feature>
<accession>A0AAD9NX76</accession>
<dbReference type="AlphaFoldDB" id="A0AAD9NX76"/>
<feature type="compositionally biased region" description="Polar residues" evidence="1">
    <location>
        <begin position="105"/>
        <end position="120"/>
    </location>
</feature>
<evidence type="ECO:0000313" key="4">
    <source>
        <dbReference type="Proteomes" id="UP001209878"/>
    </source>
</evidence>
<name>A0AAD9NX76_RIDPI</name>
<evidence type="ECO:0000313" key="3">
    <source>
        <dbReference type="EMBL" id="KAK2184108.1"/>
    </source>
</evidence>
<evidence type="ECO:0000256" key="2">
    <source>
        <dbReference type="SAM" id="SignalP"/>
    </source>
</evidence>
<dbReference type="Proteomes" id="UP001209878">
    <property type="component" value="Unassembled WGS sequence"/>
</dbReference>
<feature type="region of interest" description="Disordered" evidence="1">
    <location>
        <begin position="67"/>
        <end position="123"/>
    </location>
</feature>
<sequence>MGCVALIAIVIVIIVILFWRQQHSQNTGHPVRPSTGVDGTSTQPYVAMNGVNGIQSDKDSYETIQSPTDHYVYKGLDRQTDKVGEDEASSDSVEEDAQPYDDNCKTSPIPQNSTPLSATGTPGKVRPTIININAHNLHMQYGDNNEIGINHSS</sequence>
<protein>
    <submittedName>
        <fullName evidence="3">Uncharacterized protein</fullName>
    </submittedName>
</protein>